<dbReference type="Proteomes" id="UP000779049">
    <property type="component" value="Unassembled WGS sequence"/>
</dbReference>
<protein>
    <submittedName>
        <fullName evidence="1">Uncharacterized protein</fullName>
    </submittedName>
</protein>
<sequence>MIIGFLTIGKDSHSCVLSALNGKDQSVIMPGQYLYVNVSNGWIPVELKYSDRIGRYYFSHLPELPVNGRMAMVKS</sequence>
<dbReference type="EMBL" id="VIRV01000022">
    <property type="protein sequence ID" value="MBY0759708.1"/>
    <property type="molecule type" value="Genomic_DNA"/>
</dbReference>
<evidence type="ECO:0000313" key="2">
    <source>
        <dbReference type="Proteomes" id="UP000779049"/>
    </source>
</evidence>
<gene>
    <name evidence="1" type="ORF">FLB61_11545</name>
</gene>
<keyword evidence="2" id="KW-1185">Reference proteome</keyword>
<evidence type="ECO:0000313" key="1">
    <source>
        <dbReference type="EMBL" id="MBY0759708.1"/>
    </source>
</evidence>
<proteinExistence type="predicted"/>
<organism evidence="1 2">
    <name type="scientific">Sellimonas caecigallum</name>
    <dbReference type="NCBI Taxonomy" id="2592333"/>
    <lineage>
        <taxon>Bacteria</taxon>
        <taxon>Bacillati</taxon>
        <taxon>Bacillota</taxon>
        <taxon>Clostridia</taxon>
        <taxon>Lachnospirales</taxon>
        <taxon>Lachnospiraceae</taxon>
        <taxon>Sellimonas</taxon>
    </lineage>
</organism>
<dbReference type="RefSeq" id="WP_087203217.1">
    <property type="nucleotide sequence ID" value="NZ_CP173660.1"/>
</dbReference>
<name>A0ABS7L9S6_9FIRM</name>
<comment type="caution">
    <text evidence="1">The sequence shown here is derived from an EMBL/GenBank/DDBJ whole genome shotgun (WGS) entry which is preliminary data.</text>
</comment>
<accession>A0ABS7L9S6</accession>
<reference evidence="1 2" key="1">
    <citation type="journal article" date="2020" name="New Microbes New Infect">
        <title>Sellimonas caecigallum sp. nov., description and genome sequence of a new member of the Sellimonas genus isolated from the cecum of feral chicken.</title>
        <authorList>
            <person name="Wongkuna S."/>
            <person name="Ghimire S."/>
            <person name="Antony L."/>
            <person name="Chankhamhaengdecha S."/>
            <person name="Janvilisri T."/>
            <person name="Scaria J."/>
        </authorList>
    </citation>
    <scope>NUCLEOTIDE SEQUENCE [LARGE SCALE GENOMIC DNA]</scope>
    <source>
        <strain evidence="1 2">SW451</strain>
    </source>
</reference>